<dbReference type="GO" id="GO:0003855">
    <property type="term" value="F:3-dehydroquinate dehydratase activity"/>
    <property type="evidence" value="ECO:0007669"/>
    <property type="project" value="InterPro"/>
</dbReference>
<dbReference type="SUPFAM" id="SSF51735">
    <property type="entry name" value="NAD(P)-binding Rossmann-fold domains"/>
    <property type="match status" value="1"/>
</dbReference>
<dbReference type="GO" id="GO:0004764">
    <property type="term" value="F:shikimate 3-dehydrogenase (NADP+) activity"/>
    <property type="evidence" value="ECO:0007669"/>
    <property type="project" value="InterPro"/>
</dbReference>
<organism evidence="3 4">
    <name type="scientific">Macrolepiota fuliginosa MF-IS2</name>
    <dbReference type="NCBI Taxonomy" id="1400762"/>
    <lineage>
        <taxon>Eukaryota</taxon>
        <taxon>Fungi</taxon>
        <taxon>Dikarya</taxon>
        <taxon>Basidiomycota</taxon>
        <taxon>Agaricomycotina</taxon>
        <taxon>Agaricomycetes</taxon>
        <taxon>Agaricomycetidae</taxon>
        <taxon>Agaricales</taxon>
        <taxon>Agaricineae</taxon>
        <taxon>Agaricaceae</taxon>
        <taxon>Macrolepiota</taxon>
    </lineage>
</organism>
<evidence type="ECO:0000313" key="3">
    <source>
        <dbReference type="EMBL" id="KAF9453979.1"/>
    </source>
</evidence>
<reference evidence="3" key="1">
    <citation type="submission" date="2020-11" db="EMBL/GenBank/DDBJ databases">
        <authorList>
            <consortium name="DOE Joint Genome Institute"/>
            <person name="Ahrendt S."/>
            <person name="Riley R."/>
            <person name="Andreopoulos W."/>
            <person name="Labutti K."/>
            <person name="Pangilinan J."/>
            <person name="Ruiz-Duenas F.J."/>
            <person name="Barrasa J.M."/>
            <person name="Sanchez-Garcia M."/>
            <person name="Camarero S."/>
            <person name="Miyauchi S."/>
            <person name="Serrano A."/>
            <person name="Linde D."/>
            <person name="Babiker R."/>
            <person name="Drula E."/>
            <person name="Ayuso-Fernandez I."/>
            <person name="Pacheco R."/>
            <person name="Padilla G."/>
            <person name="Ferreira P."/>
            <person name="Barriuso J."/>
            <person name="Kellner H."/>
            <person name="Castanera R."/>
            <person name="Alfaro M."/>
            <person name="Ramirez L."/>
            <person name="Pisabarro A.G."/>
            <person name="Kuo A."/>
            <person name="Tritt A."/>
            <person name="Lipzen A."/>
            <person name="He G."/>
            <person name="Yan M."/>
            <person name="Ng V."/>
            <person name="Cullen D."/>
            <person name="Martin F."/>
            <person name="Rosso M.-N."/>
            <person name="Henrissat B."/>
            <person name="Hibbett D."/>
            <person name="Martinez A.T."/>
            <person name="Grigoriev I.V."/>
        </authorList>
    </citation>
    <scope>NUCLEOTIDE SEQUENCE</scope>
    <source>
        <strain evidence="3">MF-IS2</strain>
    </source>
</reference>
<dbReference type="GO" id="GO:0009423">
    <property type="term" value="P:chorismate biosynthetic process"/>
    <property type="evidence" value="ECO:0007669"/>
    <property type="project" value="TreeGrafter"/>
</dbReference>
<dbReference type="NCBIfam" id="TIGR01809">
    <property type="entry name" value="Shik-DH-AROM"/>
    <property type="match status" value="1"/>
</dbReference>
<dbReference type="CDD" id="cd00502">
    <property type="entry name" value="DHQase_I"/>
    <property type="match status" value="1"/>
</dbReference>
<sequence length="584" mass="64792">MEPGNNELSVIFKPVEQDFFRLLRFIHGVDTNKVPLTPRAHRTYFLALTFNDLNNVIPHIEDISIGLDLWGIRADLLASYDLNYLSFQIATLRRHSSLPILFIIRTKSQKSQIGRYPDTDPDNNPLLESLASYLRHALRLGVEYVELELDYPRSVIESIIPIKGNTSIIGAFFDWKDKYSWDSPEVQQIYDKIVDIGADVATMILQAKTFEDNMKLRTFASSVENGPIPLSSINMGIEGKISRALNHYISPVSHPLVPPTTSGHLTFQECQSILYFTGLLPQKKYYVFGHPIPHSMSPVLHNTAFTTLGLPHVYSKVDTASIDEVRKVMESSDFGGASVTLPHARSIIPLLQHLSRHAQIIGAVNTVSTVSWGGHGLLGDNTDWRGIKNCLLRSLTPAHTVTSSTTALVLGAGGSARASVYALYRIGVINIFVYNRTGGKAQSLVDDFQRLDHLLRIKVLDSMSVPLPINPPPTIIVSTVPAFAGSFDSAATEAVDVGLKLDHLSMNGGVAVELAYETRLTSLLALAEQRRMQGSQWVGVEGIEVLLQQGCEQCKMWTGRRAPVKQVRAKVLEVYDEMLRKSRQ</sequence>
<dbReference type="Pfam" id="PF01487">
    <property type="entry name" value="DHquinase_I"/>
    <property type="match status" value="1"/>
</dbReference>
<dbReference type="Proteomes" id="UP000807342">
    <property type="component" value="Unassembled WGS sequence"/>
</dbReference>
<dbReference type="InterPro" id="IPR036291">
    <property type="entry name" value="NAD(P)-bd_dom_sf"/>
</dbReference>
<dbReference type="InterPro" id="IPR046346">
    <property type="entry name" value="Aminoacid_DH-like_N_sf"/>
</dbReference>
<accession>A0A9P5XNB4</accession>
<dbReference type="CDD" id="cd01065">
    <property type="entry name" value="NAD_bind_Shikimate_DH"/>
    <property type="match status" value="1"/>
</dbReference>
<dbReference type="GO" id="GO:0005737">
    <property type="term" value="C:cytoplasm"/>
    <property type="evidence" value="ECO:0007669"/>
    <property type="project" value="InterPro"/>
</dbReference>
<feature type="domain" description="SDH C-terminal" evidence="2">
    <location>
        <begin position="542"/>
        <end position="572"/>
    </location>
</feature>
<keyword evidence="4" id="KW-1185">Reference proteome</keyword>
<comment type="caution">
    <text evidence="3">The sequence shown here is derived from an EMBL/GenBank/DDBJ whole genome shotgun (WGS) entry which is preliminary data.</text>
</comment>
<proteinExistence type="predicted"/>
<name>A0A9P5XNB4_9AGAR</name>
<dbReference type="Gene3D" id="3.20.20.70">
    <property type="entry name" value="Aldolase class I"/>
    <property type="match status" value="1"/>
</dbReference>
<dbReference type="Gene3D" id="3.40.50.10860">
    <property type="entry name" value="Leucine Dehydrogenase, chain A, domain 1"/>
    <property type="match status" value="1"/>
</dbReference>
<evidence type="ECO:0000313" key="4">
    <source>
        <dbReference type="Proteomes" id="UP000807342"/>
    </source>
</evidence>
<dbReference type="InterPro" id="IPR022893">
    <property type="entry name" value="Shikimate_DH_fam"/>
</dbReference>
<dbReference type="InterPro" id="IPR041121">
    <property type="entry name" value="SDH_C"/>
</dbReference>
<dbReference type="Pfam" id="PF08501">
    <property type="entry name" value="Shikimate_dh_N"/>
    <property type="match status" value="1"/>
</dbReference>
<evidence type="ECO:0000259" key="2">
    <source>
        <dbReference type="Pfam" id="PF18317"/>
    </source>
</evidence>
<dbReference type="PANTHER" id="PTHR21089:SF1">
    <property type="entry name" value="BIFUNCTIONAL 3-DEHYDROQUINATE DEHYDRATASE_SHIKIMATE DEHYDROGENASE, CHLOROPLASTIC"/>
    <property type="match status" value="1"/>
</dbReference>
<dbReference type="InterPro" id="IPR010110">
    <property type="entry name" value="Shikimate_DH_AroM-type"/>
</dbReference>
<dbReference type="GO" id="GO:0019632">
    <property type="term" value="P:shikimate metabolic process"/>
    <property type="evidence" value="ECO:0007669"/>
    <property type="project" value="TreeGrafter"/>
</dbReference>
<dbReference type="PANTHER" id="PTHR21089">
    <property type="entry name" value="SHIKIMATE DEHYDROGENASE"/>
    <property type="match status" value="1"/>
</dbReference>
<dbReference type="InterPro" id="IPR001381">
    <property type="entry name" value="DHquinase_I"/>
</dbReference>
<dbReference type="Gene3D" id="3.40.50.720">
    <property type="entry name" value="NAD(P)-binding Rossmann-like Domain"/>
    <property type="match status" value="1"/>
</dbReference>
<dbReference type="EMBL" id="MU151057">
    <property type="protein sequence ID" value="KAF9453979.1"/>
    <property type="molecule type" value="Genomic_DNA"/>
</dbReference>
<dbReference type="Pfam" id="PF18317">
    <property type="entry name" value="SDH_C"/>
    <property type="match status" value="1"/>
</dbReference>
<dbReference type="InterPro" id="IPR013785">
    <property type="entry name" value="Aldolase_TIM"/>
</dbReference>
<gene>
    <name evidence="3" type="ORF">P691DRAFT_657361</name>
</gene>
<dbReference type="SUPFAM" id="SSF53223">
    <property type="entry name" value="Aminoacid dehydrogenase-like, N-terminal domain"/>
    <property type="match status" value="1"/>
</dbReference>
<dbReference type="SUPFAM" id="SSF51569">
    <property type="entry name" value="Aldolase"/>
    <property type="match status" value="1"/>
</dbReference>
<protein>
    <submittedName>
        <fullName evidence="3">Shikimate-5-dehydrogenase</fullName>
    </submittedName>
</protein>
<evidence type="ECO:0000259" key="1">
    <source>
        <dbReference type="Pfam" id="PF08501"/>
    </source>
</evidence>
<feature type="domain" description="Shikimate dehydrogenase substrate binding N-terminal" evidence="1">
    <location>
        <begin position="287"/>
        <end position="367"/>
    </location>
</feature>
<dbReference type="OrthoDB" id="197068at2759"/>
<dbReference type="AlphaFoldDB" id="A0A9P5XNB4"/>
<dbReference type="InterPro" id="IPR013708">
    <property type="entry name" value="Shikimate_DH-bd_N"/>
</dbReference>